<dbReference type="EMBL" id="JAURVH010001530">
    <property type="protein sequence ID" value="KAK5905750.1"/>
    <property type="molecule type" value="Genomic_DNA"/>
</dbReference>
<evidence type="ECO:0000313" key="2">
    <source>
        <dbReference type="Proteomes" id="UP001331515"/>
    </source>
</evidence>
<gene>
    <name evidence="1" type="ORF">CgunFtcFv8_001677</name>
</gene>
<dbReference type="AlphaFoldDB" id="A0AAN8CLF7"/>
<comment type="caution">
    <text evidence="1">The sequence shown here is derived from an EMBL/GenBank/DDBJ whole genome shotgun (WGS) entry which is preliminary data.</text>
</comment>
<organism evidence="1 2">
    <name type="scientific">Champsocephalus gunnari</name>
    <name type="common">Mackerel icefish</name>
    <dbReference type="NCBI Taxonomy" id="52237"/>
    <lineage>
        <taxon>Eukaryota</taxon>
        <taxon>Metazoa</taxon>
        <taxon>Chordata</taxon>
        <taxon>Craniata</taxon>
        <taxon>Vertebrata</taxon>
        <taxon>Euteleostomi</taxon>
        <taxon>Actinopterygii</taxon>
        <taxon>Neopterygii</taxon>
        <taxon>Teleostei</taxon>
        <taxon>Neoteleostei</taxon>
        <taxon>Acanthomorphata</taxon>
        <taxon>Eupercaria</taxon>
        <taxon>Perciformes</taxon>
        <taxon>Notothenioidei</taxon>
        <taxon>Channichthyidae</taxon>
        <taxon>Champsocephalus</taxon>
    </lineage>
</organism>
<protein>
    <submittedName>
        <fullName evidence="1">Uncharacterized protein</fullName>
    </submittedName>
</protein>
<name>A0AAN8CLF7_CHAGU</name>
<accession>A0AAN8CLF7</accession>
<evidence type="ECO:0000313" key="1">
    <source>
        <dbReference type="EMBL" id="KAK5905750.1"/>
    </source>
</evidence>
<dbReference type="Proteomes" id="UP001331515">
    <property type="component" value="Unassembled WGS sequence"/>
</dbReference>
<reference evidence="1 2" key="1">
    <citation type="journal article" date="2023" name="Mol. Biol. Evol.">
        <title>Genomics of Secondarily Temperate Adaptation in the Only Non-Antarctic Icefish.</title>
        <authorList>
            <person name="Rivera-Colon A.G."/>
            <person name="Rayamajhi N."/>
            <person name="Minhas B.F."/>
            <person name="Madrigal G."/>
            <person name="Bilyk K.T."/>
            <person name="Yoon V."/>
            <person name="Hune M."/>
            <person name="Gregory S."/>
            <person name="Cheng C.H.C."/>
            <person name="Catchen J.M."/>
        </authorList>
    </citation>
    <scope>NUCLEOTIDE SEQUENCE [LARGE SCALE GENOMIC DNA]</scope>
    <source>
        <tissue evidence="1">White muscle</tissue>
    </source>
</reference>
<proteinExistence type="predicted"/>
<keyword evidence="2" id="KW-1185">Reference proteome</keyword>
<sequence>MRGILKVDMCFYENVRSHVLSGSGVDVGLWREGGSATALTGFQAPQQKPQTLLPPPPLSTHPCRGRCQIQHSIHETNTNSHCPPRRGSQRLRKTFGRRSLVYIATIIRWMYKERLRPTPEPLKTLLTTF</sequence>